<dbReference type="Gene3D" id="3.30.200.20">
    <property type="entry name" value="Phosphorylase Kinase, domain 1"/>
    <property type="match status" value="1"/>
</dbReference>
<dbReference type="EMBL" id="PYAL01000002">
    <property type="protein sequence ID" value="RXN91022.1"/>
    <property type="molecule type" value="Genomic_DNA"/>
</dbReference>
<proteinExistence type="predicted"/>
<accession>A0A4Q1HM65</accession>
<dbReference type="InterPro" id="IPR041726">
    <property type="entry name" value="ACAD10_11_N"/>
</dbReference>
<dbReference type="InterPro" id="IPR002575">
    <property type="entry name" value="Aminoglycoside_PTrfase"/>
</dbReference>
<sequence>MSRPDRHTRASSPGEEVGQRQDDSPASAPAWLPAFLDYVSRHGLADAATLRLRRLSGGQSNPTYLLEDRNGCQVLRKQPPGQLLPSAHAVDREYRVMSALADTDVPVPPMLHYCDDRAVIGTPFYLMGYARGRVFLDPALPGLAPDERRDIYREVGRVLAALHDIEPARVGLADYGRAGAYYERQVARWSRQYRETETQRIPAMDALIDWLPRHLPAEEGAALVHGDYRIDNLVFDPVAPRAIALLDWELSTLGHPLADLAYHCMCWRIPPSLWRGIAGLDLDALGIPGEADFVGGYCRARGLQPPAHWDFYLAYSFFRIAAILQGVYARSLAGNAAADDAREMGARVAPLAELGWAAAGSQRGDGGACTEVHRASSRRAAGPTGDKT</sequence>
<evidence type="ECO:0000256" key="1">
    <source>
        <dbReference type="SAM" id="MobiDB-lite"/>
    </source>
</evidence>
<name>A0A4Q1HM65_9BURK</name>
<dbReference type="OrthoDB" id="3806873at2"/>
<keyword evidence="4" id="KW-1185">Reference proteome</keyword>
<gene>
    <name evidence="3" type="ORF">C7R54_07440</name>
</gene>
<evidence type="ECO:0000313" key="3">
    <source>
        <dbReference type="EMBL" id="RXN91022.1"/>
    </source>
</evidence>
<dbReference type="PANTHER" id="PTHR47829:SF3">
    <property type="entry name" value="AMINOGLYCOSIDE PHOSPHOTRANSFERASE DOMAIN-CONTAINING PROTEIN"/>
    <property type="match status" value="1"/>
</dbReference>
<feature type="domain" description="Aminoglycoside phosphotransferase" evidence="2">
    <location>
        <begin position="52"/>
        <end position="272"/>
    </location>
</feature>
<keyword evidence="3" id="KW-0808">Transferase</keyword>
<evidence type="ECO:0000313" key="4">
    <source>
        <dbReference type="Proteomes" id="UP000290849"/>
    </source>
</evidence>
<dbReference type="InterPro" id="IPR011009">
    <property type="entry name" value="Kinase-like_dom_sf"/>
</dbReference>
<dbReference type="GO" id="GO:0016740">
    <property type="term" value="F:transferase activity"/>
    <property type="evidence" value="ECO:0007669"/>
    <property type="project" value="UniProtKB-KW"/>
</dbReference>
<dbReference type="Pfam" id="PF01636">
    <property type="entry name" value="APH"/>
    <property type="match status" value="1"/>
</dbReference>
<dbReference type="Proteomes" id="UP000290849">
    <property type="component" value="Unassembled WGS sequence"/>
</dbReference>
<dbReference type="AlphaFoldDB" id="A0A4Q1HM65"/>
<dbReference type="CDD" id="cd05154">
    <property type="entry name" value="ACAD10_11_N-like"/>
    <property type="match status" value="1"/>
</dbReference>
<dbReference type="RefSeq" id="WP_129149581.1">
    <property type="nucleotide sequence ID" value="NZ_JBHSDO010000013.1"/>
</dbReference>
<dbReference type="SUPFAM" id="SSF56112">
    <property type="entry name" value="Protein kinase-like (PK-like)"/>
    <property type="match status" value="1"/>
</dbReference>
<dbReference type="PANTHER" id="PTHR47829">
    <property type="entry name" value="HYDROLASE, PUTATIVE (AFU_ORTHOLOGUE AFUA_1G12880)-RELATED"/>
    <property type="match status" value="1"/>
</dbReference>
<evidence type="ECO:0000259" key="2">
    <source>
        <dbReference type="Pfam" id="PF01636"/>
    </source>
</evidence>
<dbReference type="InterPro" id="IPR052898">
    <property type="entry name" value="ACAD10-like"/>
</dbReference>
<comment type="caution">
    <text evidence="3">The sequence shown here is derived from an EMBL/GenBank/DDBJ whole genome shotgun (WGS) entry which is preliminary data.</text>
</comment>
<feature type="region of interest" description="Disordered" evidence="1">
    <location>
        <begin position="360"/>
        <end position="388"/>
    </location>
</feature>
<organism evidence="3 4">
    <name type="scientific">Achromobacter aloeverae</name>
    <dbReference type="NCBI Taxonomy" id="1750518"/>
    <lineage>
        <taxon>Bacteria</taxon>
        <taxon>Pseudomonadati</taxon>
        <taxon>Pseudomonadota</taxon>
        <taxon>Betaproteobacteria</taxon>
        <taxon>Burkholderiales</taxon>
        <taxon>Alcaligenaceae</taxon>
        <taxon>Achromobacter</taxon>
    </lineage>
</organism>
<reference evidence="3 4" key="1">
    <citation type="journal article" date="2017" name="Int. J. Syst. Evol. Microbiol.">
        <title>Achromobacter aloeverae sp. nov., isolated from the root of Aloe vera (L.) Burm.f.</title>
        <authorList>
            <person name="Kuncharoen N."/>
            <person name="Muramatsu Y."/>
            <person name="Shibata C."/>
            <person name="Kamakura Y."/>
            <person name="Nakagawa Y."/>
            <person name="Tanasupawat S."/>
        </authorList>
    </citation>
    <scope>NUCLEOTIDE SEQUENCE [LARGE SCALE GENOMIC DNA]</scope>
    <source>
        <strain evidence="3 4">AVA-1</strain>
    </source>
</reference>
<feature type="region of interest" description="Disordered" evidence="1">
    <location>
        <begin position="1"/>
        <end position="26"/>
    </location>
</feature>
<protein>
    <submittedName>
        <fullName evidence="3">Phosphotransferase family protein</fullName>
    </submittedName>
</protein>
<dbReference type="Gene3D" id="3.90.1200.10">
    <property type="match status" value="1"/>
</dbReference>